<proteinExistence type="predicted"/>
<dbReference type="Proteomes" id="UP000053144">
    <property type="component" value="Chromosome 4"/>
</dbReference>
<evidence type="ECO:0000313" key="1">
    <source>
        <dbReference type="EMBL" id="KOM41152.1"/>
    </source>
</evidence>
<dbReference type="AlphaFoldDB" id="A0A0L9UF16"/>
<organism evidence="1 2">
    <name type="scientific">Phaseolus angularis</name>
    <name type="common">Azuki bean</name>
    <name type="synonym">Vigna angularis</name>
    <dbReference type="NCBI Taxonomy" id="3914"/>
    <lineage>
        <taxon>Eukaryota</taxon>
        <taxon>Viridiplantae</taxon>
        <taxon>Streptophyta</taxon>
        <taxon>Embryophyta</taxon>
        <taxon>Tracheophyta</taxon>
        <taxon>Spermatophyta</taxon>
        <taxon>Magnoliopsida</taxon>
        <taxon>eudicotyledons</taxon>
        <taxon>Gunneridae</taxon>
        <taxon>Pentapetalae</taxon>
        <taxon>rosids</taxon>
        <taxon>fabids</taxon>
        <taxon>Fabales</taxon>
        <taxon>Fabaceae</taxon>
        <taxon>Papilionoideae</taxon>
        <taxon>50 kb inversion clade</taxon>
        <taxon>NPAAA clade</taxon>
        <taxon>indigoferoid/millettioid clade</taxon>
        <taxon>Phaseoleae</taxon>
        <taxon>Vigna</taxon>
    </lineage>
</organism>
<evidence type="ECO:0000313" key="2">
    <source>
        <dbReference type="Proteomes" id="UP000053144"/>
    </source>
</evidence>
<protein>
    <submittedName>
        <fullName evidence="1">Uncharacterized protein</fullName>
    </submittedName>
</protein>
<gene>
    <name evidence="1" type="ORF">LR48_Vigan04g135000</name>
</gene>
<dbReference type="EMBL" id="CM003374">
    <property type="protein sequence ID" value="KOM41152.1"/>
    <property type="molecule type" value="Genomic_DNA"/>
</dbReference>
<reference evidence="2" key="1">
    <citation type="journal article" date="2015" name="Proc. Natl. Acad. Sci. U.S.A.">
        <title>Genome sequencing of adzuki bean (Vigna angularis) provides insight into high starch and low fat accumulation and domestication.</title>
        <authorList>
            <person name="Yang K."/>
            <person name="Tian Z."/>
            <person name="Chen C."/>
            <person name="Luo L."/>
            <person name="Zhao B."/>
            <person name="Wang Z."/>
            <person name="Yu L."/>
            <person name="Li Y."/>
            <person name="Sun Y."/>
            <person name="Li W."/>
            <person name="Chen Y."/>
            <person name="Li Y."/>
            <person name="Zhang Y."/>
            <person name="Ai D."/>
            <person name="Zhao J."/>
            <person name="Shang C."/>
            <person name="Ma Y."/>
            <person name="Wu B."/>
            <person name="Wang M."/>
            <person name="Gao L."/>
            <person name="Sun D."/>
            <person name="Zhang P."/>
            <person name="Guo F."/>
            <person name="Wang W."/>
            <person name="Li Y."/>
            <person name="Wang J."/>
            <person name="Varshney R.K."/>
            <person name="Wang J."/>
            <person name="Ling H.Q."/>
            <person name="Wan P."/>
        </authorList>
    </citation>
    <scope>NUCLEOTIDE SEQUENCE</scope>
    <source>
        <strain evidence="2">cv. Jingnong 6</strain>
    </source>
</reference>
<dbReference type="Gramene" id="KOM41152">
    <property type="protein sequence ID" value="KOM41152"/>
    <property type="gene ID" value="LR48_Vigan04g135000"/>
</dbReference>
<sequence length="130" mass="14599">MLYFKLGSSGLRIIAELWRVVHSWWLLLLCKVIVNGFNPTTLTSVHISSFTEGRLVRVLLRSVRVTYRSPATVVDGRPFRHHSRPVENSQTRLALARALIGLKASRSKKSSCVKPAAEEVEHVVALMLLP</sequence>
<name>A0A0L9UF16_PHAAN</name>
<accession>A0A0L9UF16</accession>